<dbReference type="EMBL" id="BNBC01000053">
    <property type="protein sequence ID" value="GHF07970.1"/>
    <property type="molecule type" value="Genomic_DNA"/>
</dbReference>
<reference evidence="1" key="2">
    <citation type="submission" date="2020-09" db="EMBL/GenBank/DDBJ databases">
        <authorList>
            <person name="Sun Q."/>
            <person name="Ohkuma M."/>
        </authorList>
    </citation>
    <scope>NUCLEOTIDE SEQUENCE</scope>
    <source>
        <strain evidence="1">JCM 3302</strain>
    </source>
</reference>
<comment type="caution">
    <text evidence="1">The sequence shown here is derived from an EMBL/GenBank/DDBJ whole genome shotgun (WGS) entry which is preliminary data.</text>
</comment>
<evidence type="ECO:0000313" key="2">
    <source>
        <dbReference type="Proteomes" id="UP000641386"/>
    </source>
</evidence>
<sequence length="130" mass="15099">MVWQSGQLCDERPHSALVLQFGRHSQTQRLGEWLATDIHQCSHCRRYTRAKRERIEWHMGRCWQNPGARGCKTCAWFQEARWSSHQCIPGQDCGCSSWPEACCHTDGPEELQQPITGCPLWELHPRLADQ</sequence>
<protein>
    <submittedName>
        <fullName evidence="1">Uncharacterized protein</fullName>
    </submittedName>
</protein>
<name>A0A919E2V0_9ACTN</name>
<accession>A0A919E2V0</accession>
<organism evidence="1 2">
    <name type="scientific">Streptomyces spiralis</name>
    <dbReference type="NCBI Taxonomy" id="66376"/>
    <lineage>
        <taxon>Bacteria</taxon>
        <taxon>Bacillati</taxon>
        <taxon>Actinomycetota</taxon>
        <taxon>Actinomycetes</taxon>
        <taxon>Kitasatosporales</taxon>
        <taxon>Streptomycetaceae</taxon>
        <taxon>Streptomyces</taxon>
    </lineage>
</organism>
<reference evidence="1" key="1">
    <citation type="journal article" date="2014" name="Int. J. Syst. Evol. Microbiol.">
        <title>Complete genome sequence of Corynebacterium casei LMG S-19264T (=DSM 44701T), isolated from a smear-ripened cheese.</title>
        <authorList>
            <consortium name="US DOE Joint Genome Institute (JGI-PGF)"/>
            <person name="Walter F."/>
            <person name="Albersmeier A."/>
            <person name="Kalinowski J."/>
            <person name="Ruckert C."/>
        </authorList>
    </citation>
    <scope>NUCLEOTIDE SEQUENCE</scope>
    <source>
        <strain evidence="1">JCM 3302</strain>
    </source>
</reference>
<dbReference type="AlphaFoldDB" id="A0A919E2V0"/>
<evidence type="ECO:0000313" key="1">
    <source>
        <dbReference type="EMBL" id="GHF07970.1"/>
    </source>
</evidence>
<proteinExistence type="predicted"/>
<keyword evidence="2" id="KW-1185">Reference proteome</keyword>
<dbReference type="Proteomes" id="UP000641386">
    <property type="component" value="Unassembled WGS sequence"/>
</dbReference>
<gene>
    <name evidence="1" type="ORF">GCM10014715_74850</name>
</gene>